<dbReference type="InterPro" id="IPR008427">
    <property type="entry name" value="Extracellular_membr_CFEM_dom"/>
</dbReference>
<evidence type="ECO:0000256" key="4">
    <source>
        <dbReference type="ARBA" id="ARBA00023157"/>
    </source>
</evidence>
<comment type="subcellular location">
    <subcellularLocation>
        <location evidence="1">Secreted</location>
    </subcellularLocation>
</comment>
<dbReference type="InParanoid" id="A0A165L3K9"/>
<sequence length="143" mass="14431">MRYSALPLFVAALTATFVAAQNGNGTVTASAPAAGDTTLSTDAPTCIFSCSRSAALNHVGAAKSCIANVHDDSDLNEATECICQSSELSSAISQCLQEKCPAVGPAEYKHECDVAKGSASKVAGIAGSLVVASGSLFLSILFL</sequence>
<dbReference type="EMBL" id="KV425932">
    <property type="protein sequence ID" value="KZV97298.1"/>
    <property type="molecule type" value="Genomic_DNA"/>
</dbReference>
<evidence type="ECO:0000256" key="5">
    <source>
        <dbReference type="SAM" id="SignalP"/>
    </source>
</evidence>
<evidence type="ECO:0000313" key="7">
    <source>
        <dbReference type="EMBL" id="KZV97298.1"/>
    </source>
</evidence>
<evidence type="ECO:0000256" key="3">
    <source>
        <dbReference type="ARBA" id="ARBA00022729"/>
    </source>
</evidence>
<dbReference type="GO" id="GO:0005576">
    <property type="term" value="C:extracellular region"/>
    <property type="evidence" value="ECO:0007669"/>
    <property type="project" value="UniProtKB-SubCell"/>
</dbReference>
<keyword evidence="4" id="KW-1015">Disulfide bond</keyword>
<evidence type="ECO:0000256" key="1">
    <source>
        <dbReference type="ARBA" id="ARBA00004613"/>
    </source>
</evidence>
<feature type="signal peptide" evidence="5">
    <location>
        <begin position="1"/>
        <end position="20"/>
    </location>
</feature>
<evidence type="ECO:0000313" key="8">
    <source>
        <dbReference type="Proteomes" id="UP000077266"/>
    </source>
</evidence>
<keyword evidence="8" id="KW-1185">Reference proteome</keyword>
<evidence type="ECO:0000259" key="6">
    <source>
        <dbReference type="Pfam" id="PF05730"/>
    </source>
</evidence>
<keyword evidence="3 5" id="KW-0732">Signal</keyword>
<dbReference type="Proteomes" id="UP000077266">
    <property type="component" value="Unassembled WGS sequence"/>
</dbReference>
<organism evidence="7 8">
    <name type="scientific">Exidia glandulosa HHB12029</name>
    <dbReference type="NCBI Taxonomy" id="1314781"/>
    <lineage>
        <taxon>Eukaryota</taxon>
        <taxon>Fungi</taxon>
        <taxon>Dikarya</taxon>
        <taxon>Basidiomycota</taxon>
        <taxon>Agaricomycotina</taxon>
        <taxon>Agaricomycetes</taxon>
        <taxon>Auriculariales</taxon>
        <taxon>Exidiaceae</taxon>
        <taxon>Exidia</taxon>
    </lineage>
</organism>
<dbReference type="Pfam" id="PF05730">
    <property type="entry name" value="CFEM"/>
    <property type="match status" value="1"/>
</dbReference>
<keyword evidence="2" id="KW-0964">Secreted</keyword>
<feature type="chain" id="PRO_5007861366" description="CFEM domain-containing protein" evidence="5">
    <location>
        <begin position="21"/>
        <end position="143"/>
    </location>
</feature>
<evidence type="ECO:0000256" key="2">
    <source>
        <dbReference type="ARBA" id="ARBA00022525"/>
    </source>
</evidence>
<protein>
    <recommendedName>
        <fullName evidence="6">CFEM domain-containing protein</fullName>
    </recommendedName>
</protein>
<name>A0A165L3K9_EXIGL</name>
<reference evidence="7 8" key="1">
    <citation type="journal article" date="2016" name="Mol. Biol. Evol.">
        <title>Comparative Genomics of Early-Diverging Mushroom-Forming Fungi Provides Insights into the Origins of Lignocellulose Decay Capabilities.</title>
        <authorList>
            <person name="Nagy L.G."/>
            <person name="Riley R."/>
            <person name="Tritt A."/>
            <person name="Adam C."/>
            <person name="Daum C."/>
            <person name="Floudas D."/>
            <person name="Sun H."/>
            <person name="Yadav J.S."/>
            <person name="Pangilinan J."/>
            <person name="Larsson K.H."/>
            <person name="Matsuura K."/>
            <person name="Barry K."/>
            <person name="Labutti K."/>
            <person name="Kuo R."/>
            <person name="Ohm R.A."/>
            <person name="Bhattacharya S.S."/>
            <person name="Shirouzu T."/>
            <person name="Yoshinaga Y."/>
            <person name="Martin F.M."/>
            <person name="Grigoriev I.V."/>
            <person name="Hibbett D.S."/>
        </authorList>
    </citation>
    <scope>NUCLEOTIDE SEQUENCE [LARGE SCALE GENOMIC DNA]</scope>
    <source>
        <strain evidence="7 8">HHB12029</strain>
    </source>
</reference>
<feature type="domain" description="CFEM" evidence="6">
    <location>
        <begin position="62"/>
        <end position="102"/>
    </location>
</feature>
<gene>
    <name evidence="7" type="ORF">EXIGLDRAFT_731282</name>
</gene>
<accession>A0A165L3K9</accession>
<proteinExistence type="predicted"/>
<dbReference type="AlphaFoldDB" id="A0A165L3K9"/>